<proteinExistence type="inferred from homology"/>
<dbReference type="GO" id="GO:0020037">
    <property type="term" value="F:heme binding"/>
    <property type="evidence" value="ECO:0007669"/>
    <property type="project" value="InterPro"/>
</dbReference>
<dbReference type="OrthoDB" id="54272at2"/>
<accession>A0A101T406</accession>
<dbReference type="Proteomes" id="UP000053024">
    <property type="component" value="Unassembled WGS sequence"/>
</dbReference>
<dbReference type="SUPFAM" id="SSF48264">
    <property type="entry name" value="Cytochrome P450"/>
    <property type="match status" value="1"/>
</dbReference>
<protein>
    <recommendedName>
        <fullName evidence="4">Cytochrome</fullName>
    </recommendedName>
</protein>
<dbReference type="InterPro" id="IPR001128">
    <property type="entry name" value="Cyt_P450"/>
</dbReference>
<evidence type="ECO:0000313" key="3">
    <source>
        <dbReference type="Proteomes" id="UP000053024"/>
    </source>
</evidence>
<gene>
    <name evidence="2" type="ORF">AQJ66_14405</name>
</gene>
<dbReference type="Gene3D" id="1.10.630.10">
    <property type="entry name" value="Cytochrome P450"/>
    <property type="match status" value="1"/>
</dbReference>
<dbReference type="STRING" id="285568.AQJ66_14405"/>
<reference evidence="2 3" key="1">
    <citation type="submission" date="2015-10" db="EMBL/GenBank/DDBJ databases">
        <title>Draft genome sequence of Streptomyces bungoensis DSM 41781, type strain for the species Streptomyces bungoensis.</title>
        <authorList>
            <person name="Ruckert C."/>
            <person name="Winkler A."/>
            <person name="Kalinowski J."/>
            <person name="Kampfer P."/>
            <person name="Glaeser S."/>
        </authorList>
    </citation>
    <scope>NUCLEOTIDE SEQUENCE [LARGE SCALE GENOMIC DNA]</scope>
    <source>
        <strain evidence="2 3">DSM 41781</strain>
    </source>
</reference>
<dbReference type="GO" id="GO:0004497">
    <property type="term" value="F:monooxygenase activity"/>
    <property type="evidence" value="ECO:0007669"/>
    <property type="project" value="InterPro"/>
</dbReference>
<comment type="similarity">
    <text evidence="1">Belongs to the cytochrome P450 family.</text>
</comment>
<evidence type="ECO:0008006" key="4">
    <source>
        <dbReference type="Google" id="ProtNLM"/>
    </source>
</evidence>
<name>A0A101T406_9ACTN</name>
<sequence length="391" mass="41880">MDGYDPLDPATVADPHPVYRRLRENTPVFFSERLDAWVLTRYADCHRVLGDTEGFAADWRRAGHDGGPASVASMQELDPPEHTPLRRLFTTAFRDQDLDAIGERAAAEAIAALERCADRTSFDFTAEVARPVALSAVCRLIGVQEPPVSSFAALSDALVRGMDAGLLPEVLEPALAARRQINELIASWHTEAPRPGLLREVLAGAGPAGVSEEAVWNSVRVLFLAGFSTTVGAAANAVLALLEHPEALERMRDPALLATGVDELLRYDGPVQGTSRACVTRTELGGAVIERGQVVLALFAAANRDPERFPDPDALVLDRTPNRHLSLGWGPHACSGAILARLIIRALVAALLKAPAPMRLAAAPTRAPRATLRYPDTLPVTLRPAGSAVHA</sequence>
<dbReference type="GO" id="GO:0005506">
    <property type="term" value="F:iron ion binding"/>
    <property type="evidence" value="ECO:0007669"/>
    <property type="project" value="InterPro"/>
</dbReference>
<evidence type="ECO:0000313" key="2">
    <source>
        <dbReference type="EMBL" id="KUN85337.1"/>
    </source>
</evidence>
<dbReference type="RefSeq" id="WP_061920834.1">
    <property type="nucleotide sequence ID" value="NZ_JBEYBH010000026.1"/>
</dbReference>
<dbReference type="InterPro" id="IPR036396">
    <property type="entry name" value="Cyt_P450_sf"/>
</dbReference>
<keyword evidence="3" id="KW-1185">Reference proteome</keyword>
<comment type="caution">
    <text evidence="2">The sequence shown here is derived from an EMBL/GenBank/DDBJ whole genome shotgun (WGS) entry which is preliminary data.</text>
</comment>
<dbReference type="GO" id="GO:0016705">
    <property type="term" value="F:oxidoreductase activity, acting on paired donors, with incorporation or reduction of molecular oxygen"/>
    <property type="evidence" value="ECO:0007669"/>
    <property type="project" value="InterPro"/>
</dbReference>
<organism evidence="2 3">
    <name type="scientific">Streptomyces bungoensis</name>
    <dbReference type="NCBI Taxonomy" id="285568"/>
    <lineage>
        <taxon>Bacteria</taxon>
        <taxon>Bacillati</taxon>
        <taxon>Actinomycetota</taxon>
        <taxon>Actinomycetes</taxon>
        <taxon>Kitasatosporales</taxon>
        <taxon>Streptomycetaceae</taxon>
        <taxon>Streptomyces</taxon>
    </lineage>
</organism>
<dbReference type="PANTHER" id="PTHR46696:SF1">
    <property type="entry name" value="CYTOCHROME P450 YJIB-RELATED"/>
    <property type="match status" value="1"/>
</dbReference>
<dbReference type="Pfam" id="PF00067">
    <property type="entry name" value="p450"/>
    <property type="match status" value="1"/>
</dbReference>
<dbReference type="AlphaFoldDB" id="A0A101T406"/>
<dbReference type="EMBL" id="LMWX01000020">
    <property type="protein sequence ID" value="KUN85337.1"/>
    <property type="molecule type" value="Genomic_DNA"/>
</dbReference>
<evidence type="ECO:0000256" key="1">
    <source>
        <dbReference type="ARBA" id="ARBA00010617"/>
    </source>
</evidence>
<dbReference type="PANTHER" id="PTHR46696">
    <property type="entry name" value="P450, PUTATIVE (EUROFUNG)-RELATED"/>
    <property type="match status" value="1"/>
</dbReference>